<feature type="domain" description="Helicase C-terminal" evidence="5">
    <location>
        <begin position="293"/>
        <end position="437"/>
    </location>
</feature>
<keyword evidence="2" id="KW-0067">ATP-binding</keyword>
<dbReference type="SMART" id="SM00490">
    <property type="entry name" value="HELICc"/>
    <property type="match status" value="1"/>
</dbReference>
<keyword evidence="3" id="KW-0238">DNA-binding</keyword>
<comment type="caution">
    <text evidence="6">The sequence shown here is derived from an EMBL/GenBank/DDBJ whole genome shotgun (WGS) entry which is preliminary data.</text>
</comment>
<evidence type="ECO:0000313" key="6">
    <source>
        <dbReference type="EMBL" id="MDC4246881.1"/>
    </source>
</evidence>
<dbReference type="GO" id="GO:0005524">
    <property type="term" value="F:ATP binding"/>
    <property type="evidence" value="ECO:0007669"/>
    <property type="project" value="UniProtKB-KW"/>
</dbReference>
<dbReference type="GO" id="GO:0006270">
    <property type="term" value="P:DNA replication initiation"/>
    <property type="evidence" value="ECO:0007669"/>
    <property type="project" value="TreeGrafter"/>
</dbReference>
<dbReference type="PANTHER" id="PTHR30580:SF1">
    <property type="entry name" value="COMF OPERON PROTEIN 1"/>
    <property type="match status" value="1"/>
</dbReference>
<protein>
    <submittedName>
        <fullName evidence="6">DEAD/DEAH box helicase family protein</fullName>
    </submittedName>
</protein>
<proteinExistence type="predicted"/>
<evidence type="ECO:0000256" key="3">
    <source>
        <dbReference type="ARBA" id="ARBA00023125"/>
    </source>
</evidence>
<dbReference type="Pfam" id="PF04851">
    <property type="entry name" value="ResIII"/>
    <property type="match status" value="1"/>
</dbReference>
<dbReference type="PANTHER" id="PTHR30580">
    <property type="entry name" value="PRIMOSOMAL PROTEIN N"/>
    <property type="match status" value="1"/>
</dbReference>
<dbReference type="STRING" id="1352.AL014_02390"/>
<dbReference type="Proteomes" id="UP001141166">
    <property type="component" value="Unassembled WGS sequence"/>
</dbReference>
<reference evidence="6" key="1">
    <citation type="submission" date="2022-05" db="EMBL/GenBank/DDBJ databases">
        <title>Draft genome sequences of Clostridium perfringens strains isolated from Peru.</title>
        <authorList>
            <person name="Hurtado R."/>
            <person name="Lima L."/>
            <person name="Sousa T."/>
            <person name="Jaiswal A.K."/>
            <person name="Tiwari S."/>
            <person name="Maturrano L."/>
            <person name="Brenig B."/>
            <person name="Azevedo V."/>
        </authorList>
    </citation>
    <scope>NUCLEOTIDE SEQUENCE</scope>
    <source>
        <strain evidence="6">CP4</strain>
    </source>
</reference>
<dbReference type="InterPro" id="IPR014001">
    <property type="entry name" value="Helicase_ATP-bd"/>
</dbReference>
<dbReference type="RefSeq" id="WP_002311272.1">
    <property type="nucleotide sequence ID" value="NZ_AP022341.1"/>
</dbReference>
<dbReference type="GO" id="GO:0006302">
    <property type="term" value="P:double-strand break repair"/>
    <property type="evidence" value="ECO:0007669"/>
    <property type="project" value="TreeGrafter"/>
</dbReference>
<name>A0A1A7U0U5_ENTFC</name>
<keyword evidence="6" id="KW-0347">Helicase</keyword>
<sequence length="437" mass="50893">MNHFWGRRLLTRDIKAIDCEEVNLPNYEKIAAVERLGNWILCHRCGMRTSVIDGQLADYGYFCTHCLYLGRCDTQQDLYLFDQPEAKPREVVFFWTGQLTEKQTEIAKRILCHSEKRHHLIWAVTGAGKTEMLYPILVETLKAGGRVAICTPRVDVCNELFLRYRYVFPEEKITLLHGNTATAYTFTSFVICTIHQLYRFYRSFDLIVIDEIDAFPYNGDAGLAHAVQTAIKPDGRFIYLSATPDKKLLKEIKQTFDIHKLALRFHRRLLPEPVLVFMNNWRQKCKNKKKIKSLVRIIHQLIKENHILLFCPSITMMHRLKATLQEALPRYEITDVSSRDNQRAEKVQKMREAKYDILLTTMILERGVTFERISVIVLGADHPVFTKSSLVQIAGRADRKGPYTNSQVYFFYEEKTAAIRKACQEIKEMNEEGKKML</sequence>
<dbReference type="GO" id="GO:0003677">
    <property type="term" value="F:DNA binding"/>
    <property type="evidence" value="ECO:0007669"/>
    <property type="project" value="UniProtKB-KW"/>
</dbReference>
<dbReference type="GO" id="GO:0006310">
    <property type="term" value="P:DNA recombination"/>
    <property type="evidence" value="ECO:0007669"/>
    <property type="project" value="TreeGrafter"/>
</dbReference>
<dbReference type="AlphaFoldDB" id="A0A1A7U0U5"/>
<accession>A0A1A7U0U5</accession>
<dbReference type="GO" id="GO:0043138">
    <property type="term" value="F:3'-5' DNA helicase activity"/>
    <property type="evidence" value="ECO:0007669"/>
    <property type="project" value="TreeGrafter"/>
</dbReference>
<dbReference type="InterPro" id="IPR001650">
    <property type="entry name" value="Helicase_C-like"/>
</dbReference>
<evidence type="ECO:0000256" key="1">
    <source>
        <dbReference type="ARBA" id="ARBA00022741"/>
    </source>
</evidence>
<keyword evidence="6" id="KW-0378">Hydrolase</keyword>
<gene>
    <name evidence="6" type="ORF">M3X98_02260</name>
</gene>
<dbReference type="SUPFAM" id="SSF52540">
    <property type="entry name" value="P-loop containing nucleoside triphosphate hydrolases"/>
    <property type="match status" value="1"/>
</dbReference>
<dbReference type="PROSITE" id="PS51192">
    <property type="entry name" value="HELICASE_ATP_BIND_1"/>
    <property type="match status" value="1"/>
</dbReference>
<dbReference type="Pfam" id="PF00271">
    <property type="entry name" value="Helicase_C"/>
    <property type="match status" value="1"/>
</dbReference>
<keyword evidence="1" id="KW-0547">Nucleotide-binding</keyword>
<dbReference type="PROSITE" id="PS51194">
    <property type="entry name" value="HELICASE_CTER"/>
    <property type="match status" value="1"/>
</dbReference>
<organism evidence="6 7">
    <name type="scientific">Enterococcus faecium</name>
    <name type="common">Streptococcus faecium</name>
    <dbReference type="NCBI Taxonomy" id="1352"/>
    <lineage>
        <taxon>Bacteria</taxon>
        <taxon>Bacillati</taxon>
        <taxon>Bacillota</taxon>
        <taxon>Bacilli</taxon>
        <taxon>Lactobacillales</taxon>
        <taxon>Enterococcaceae</taxon>
        <taxon>Enterococcus</taxon>
    </lineage>
</organism>
<dbReference type="InterPro" id="IPR027417">
    <property type="entry name" value="P-loop_NTPase"/>
</dbReference>
<evidence type="ECO:0000313" key="7">
    <source>
        <dbReference type="Proteomes" id="UP001141166"/>
    </source>
</evidence>
<dbReference type="SMART" id="SM00487">
    <property type="entry name" value="DEXDc"/>
    <property type="match status" value="1"/>
</dbReference>
<evidence type="ECO:0000259" key="4">
    <source>
        <dbReference type="PROSITE" id="PS51192"/>
    </source>
</evidence>
<dbReference type="InterPro" id="IPR006935">
    <property type="entry name" value="Helicase/UvrB_N"/>
</dbReference>
<feature type="domain" description="Helicase ATP-binding" evidence="4">
    <location>
        <begin position="110"/>
        <end position="262"/>
    </location>
</feature>
<dbReference type="Gene3D" id="3.40.50.300">
    <property type="entry name" value="P-loop containing nucleotide triphosphate hydrolases"/>
    <property type="match status" value="2"/>
</dbReference>
<evidence type="ECO:0000256" key="2">
    <source>
        <dbReference type="ARBA" id="ARBA00022840"/>
    </source>
</evidence>
<evidence type="ECO:0000259" key="5">
    <source>
        <dbReference type="PROSITE" id="PS51194"/>
    </source>
</evidence>
<dbReference type="EMBL" id="JAMWMK010000002">
    <property type="protein sequence ID" value="MDC4246881.1"/>
    <property type="molecule type" value="Genomic_DNA"/>
</dbReference>
<dbReference type="GO" id="GO:0016787">
    <property type="term" value="F:hydrolase activity"/>
    <property type="evidence" value="ECO:0007669"/>
    <property type="project" value="InterPro"/>
</dbReference>